<dbReference type="InterPro" id="IPR013149">
    <property type="entry name" value="ADH-like_C"/>
</dbReference>
<keyword evidence="5" id="KW-1185">Reference proteome</keyword>
<dbReference type="InterPro" id="IPR047122">
    <property type="entry name" value="Trans-enoyl_RdTase-like"/>
</dbReference>
<evidence type="ECO:0000259" key="3">
    <source>
        <dbReference type="SMART" id="SM00829"/>
    </source>
</evidence>
<comment type="similarity">
    <text evidence="1">Belongs to the zinc-containing alcohol dehydrogenase family.</text>
</comment>
<evidence type="ECO:0000313" key="4">
    <source>
        <dbReference type="EMBL" id="KAK1473063.1"/>
    </source>
</evidence>
<comment type="caution">
    <text evidence="4">The sequence shown here is derived from an EMBL/GenBank/DDBJ whole genome shotgun (WGS) entry which is preliminary data.</text>
</comment>
<reference evidence="4" key="1">
    <citation type="submission" date="2016-11" db="EMBL/GenBank/DDBJ databases">
        <title>The genome sequence of Colletotrichum cuscutae.</title>
        <authorList>
            <person name="Baroncelli R."/>
        </authorList>
    </citation>
    <scope>NUCLEOTIDE SEQUENCE</scope>
    <source>
        <strain evidence="4">IMI 304802</strain>
    </source>
</reference>
<evidence type="ECO:0000256" key="1">
    <source>
        <dbReference type="ARBA" id="ARBA00008072"/>
    </source>
</evidence>
<dbReference type="SUPFAM" id="SSF51735">
    <property type="entry name" value="NAD(P)-binding Rossmann-fold domains"/>
    <property type="match status" value="1"/>
</dbReference>
<dbReference type="EMBL" id="MPDP01000179">
    <property type="protein sequence ID" value="KAK1473063.1"/>
    <property type="molecule type" value="Genomic_DNA"/>
</dbReference>
<keyword evidence="2" id="KW-0560">Oxidoreductase</keyword>
<dbReference type="Pfam" id="PF00107">
    <property type="entry name" value="ADH_zinc_N"/>
    <property type="match status" value="1"/>
</dbReference>
<dbReference type="InterPro" id="IPR020843">
    <property type="entry name" value="ER"/>
</dbReference>
<dbReference type="Pfam" id="PF08240">
    <property type="entry name" value="ADH_N"/>
    <property type="match status" value="1"/>
</dbReference>
<dbReference type="Proteomes" id="UP001239213">
    <property type="component" value="Unassembled WGS sequence"/>
</dbReference>
<dbReference type="CDD" id="cd08249">
    <property type="entry name" value="enoyl_reductase_like"/>
    <property type="match status" value="1"/>
</dbReference>
<dbReference type="InterPro" id="IPR036291">
    <property type="entry name" value="NAD(P)-bd_dom_sf"/>
</dbReference>
<dbReference type="AlphaFoldDB" id="A0AAI9Y4W6"/>
<accession>A0AAI9Y4W6</accession>
<name>A0AAI9Y4W6_9PEZI</name>
<evidence type="ECO:0000313" key="5">
    <source>
        <dbReference type="Proteomes" id="UP001239213"/>
    </source>
</evidence>
<dbReference type="InterPro" id="IPR013154">
    <property type="entry name" value="ADH-like_N"/>
</dbReference>
<dbReference type="Gene3D" id="3.40.50.720">
    <property type="entry name" value="NAD(P)-binding Rossmann-like Domain"/>
    <property type="match status" value="1"/>
</dbReference>
<gene>
    <name evidence="4" type="ORF">CCUS01_05670</name>
</gene>
<dbReference type="PANTHER" id="PTHR45348">
    <property type="entry name" value="HYPOTHETICAL OXIDOREDUCTASE (EUROFUNG)"/>
    <property type="match status" value="1"/>
</dbReference>
<dbReference type="SMART" id="SM00829">
    <property type="entry name" value="PKS_ER"/>
    <property type="match status" value="1"/>
</dbReference>
<protein>
    <submittedName>
        <fullName evidence="4">TOXD</fullName>
    </submittedName>
</protein>
<feature type="domain" description="Enoyl reductase (ER)" evidence="3">
    <location>
        <begin position="16"/>
        <end position="312"/>
    </location>
</feature>
<sequence>MASTLPNTMKAVIIEGRGKAAIATSPIPKLRDGYILVKTTAVAINPSDWKHIDFMWVGNPTGTRPGLEYSGVVLEVGNGVDKHFKVGDRVFGIVNGSNVRQKEDGAFAEYLIAKASLQMKIPDHVDDTEAAAFTSGLVAVGQGLYQSLALPLPTKPSPEPIPLLIYGGSTASGIMGIQFAKMSNCTVIVTCSPKDFDYMKALGADFCVDYKAEDCSEQVKAFTKGRLRHAWDCIATVQSARETIEEETVIEPRLDDYEFGKMFWDVSEKLLQEDKFRPARQIVNEGGDGLEGVLHGIQYLKQGNVSAAKLVYTIAS</sequence>
<dbReference type="SUPFAM" id="SSF50129">
    <property type="entry name" value="GroES-like"/>
    <property type="match status" value="1"/>
</dbReference>
<dbReference type="InterPro" id="IPR011032">
    <property type="entry name" value="GroES-like_sf"/>
</dbReference>
<dbReference type="Gene3D" id="3.90.180.10">
    <property type="entry name" value="Medium-chain alcohol dehydrogenases, catalytic domain"/>
    <property type="match status" value="1"/>
</dbReference>
<dbReference type="PANTHER" id="PTHR45348:SF2">
    <property type="entry name" value="ZINC-TYPE ALCOHOL DEHYDROGENASE-LIKE PROTEIN C2E1P3.01"/>
    <property type="match status" value="1"/>
</dbReference>
<organism evidence="4 5">
    <name type="scientific">Colletotrichum cuscutae</name>
    <dbReference type="NCBI Taxonomy" id="1209917"/>
    <lineage>
        <taxon>Eukaryota</taxon>
        <taxon>Fungi</taxon>
        <taxon>Dikarya</taxon>
        <taxon>Ascomycota</taxon>
        <taxon>Pezizomycotina</taxon>
        <taxon>Sordariomycetes</taxon>
        <taxon>Hypocreomycetidae</taxon>
        <taxon>Glomerellales</taxon>
        <taxon>Glomerellaceae</taxon>
        <taxon>Colletotrichum</taxon>
        <taxon>Colletotrichum acutatum species complex</taxon>
    </lineage>
</organism>
<proteinExistence type="inferred from homology"/>
<dbReference type="GO" id="GO:0016651">
    <property type="term" value="F:oxidoreductase activity, acting on NAD(P)H"/>
    <property type="evidence" value="ECO:0007669"/>
    <property type="project" value="InterPro"/>
</dbReference>
<evidence type="ECO:0000256" key="2">
    <source>
        <dbReference type="ARBA" id="ARBA00023002"/>
    </source>
</evidence>